<comment type="caution">
    <text evidence="1">The sequence shown here is derived from an EMBL/GenBank/DDBJ whole genome shotgun (WGS) entry which is preliminary data.</text>
</comment>
<evidence type="ECO:0000313" key="1">
    <source>
        <dbReference type="EMBL" id="MEE8658924.1"/>
    </source>
</evidence>
<protein>
    <submittedName>
        <fullName evidence="1">Uncharacterized protein</fullName>
    </submittedName>
</protein>
<accession>A0ABU7U228</accession>
<evidence type="ECO:0000313" key="2">
    <source>
        <dbReference type="Proteomes" id="UP001312908"/>
    </source>
</evidence>
<organism evidence="1 2">
    <name type="scientific">Sorlinia euscelidii</name>
    <dbReference type="NCBI Taxonomy" id="3081148"/>
    <lineage>
        <taxon>Bacteria</taxon>
        <taxon>Pseudomonadati</taxon>
        <taxon>Pseudomonadota</taxon>
        <taxon>Alphaproteobacteria</taxon>
        <taxon>Acetobacterales</taxon>
        <taxon>Acetobacteraceae</taxon>
        <taxon>Sorlinia</taxon>
    </lineage>
</organism>
<proteinExistence type="predicted"/>
<keyword evidence="2" id="KW-1185">Reference proteome</keyword>
<reference evidence="1 2" key="1">
    <citation type="submission" date="2023-10" db="EMBL/GenBank/DDBJ databases">
        <title>Sorlinia euscelidii gen. nov., sp. nov., an acetic acid bacteria isolated from the gut of Euscelidius variegatus emitter.</title>
        <authorList>
            <person name="Michoud G."/>
            <person name="Marasco R."/>
            <person name="Seferji K."/>
            <person name="Gonella E."/>
            <person name="Garuglieri E."/>
            <person name="Alma A."/>
            <person name="Mapelli F."/>
            <person name="Borin S."/>
            <person name="Daffonchio D."/>
            <person name="Crotti E."/>
        </authorList>
    </citation>
    <scope>NUCLEOTIDE SEQUENCE [LARGE SCALE GENOMIC DNA]</scope>
    <source>
        <strain evidence="1 2">EV16P</strain>
    </source>
</reference>
<sequence>MTDNMGYEVKVHNAIIFKRSDEGKFLCVPPRILTFQNFI</sequence>
<dbReference type="EMBL" id="JAWJZY010000003">
    <property type="protein sequence ID" value="MEE8658924.1"/>
    <property type="molecule type" value="Genomic_DNA"/>
</dbReference>
<gene>
    <name evidence="1" type="ORF">DOFOFD_07860</name>
</gene>
<dbReference type="Proteomes" id="UP001312908">
    <property type="component" value="Unassembled WGS sequence"/>
</dbReference>
<name>A0ABU7U228_9PROT</name>